<keyword evidence="4" id="KW-0520">NAD</keyword>
<evidence type="ECO:0000256" key="5">
    <source>
        <dbReference type="ARBA" id="ARBA00025782"/>
    </source>
</evidence>
<keyword evidence="8" id="KW-0472">Membrane</keyword>
<feature type="domain" description="Thioredoxin" evidence="9">
    <location>
        <begin position="17"/>
        <end position="158"/>
    </location>
</feature>
<evidence type="ECO:0000313" key="10">
    <source>
        <dbReference type="EMBL" id="KAL3767764.1"/>
    </source>
</evidence>
<evidence type="ECO:0000256" key="8">
    <source>
        <dbReference type="SAM" id="Phobius"/>
    </source>
</evidence>
<evidence type="ECO:0000256" key="3">
    <source>
        <dbReference type="ARBA" id="ARBA00023002"/>
    </source>
</evidence>
<evidence type="ECO:0000256" key="6">
    <source>
        <dbReference type="ARBA" id="ARBA00047388"/>
    </source>
</evidence>
<keyword evidence="8" id="KW-0812">Transmembrane</keyword>
<reference evidence="10 11" key="1">
    <citation type="submission" date="2024-10" db="EMBL/GenBank/DDBJ databases">
        <title>Updated reference genomes for cyclostephanoid diatoms.</title>
        <authorList>
            <person name="Roberts W.R."/>
            <person name="Alverson A.J."/>
        </authorList>
    </citation>
    <scope>NUCLEOTIDE SEQUENCE [LARGE SCALE GENOMIC DNA]</scope>
    <source>
        <strain evidence="10 11">AJA010-31</strain>
    </source>
</reference>
<dbReference type="InterPro" id="IPR013766">
    <property type="entry name" value="Thioredoxin_domain"/>
</dbReference>
<proteinExistence type="inferred from homology"/>
<feature type="transmembrane region" description="Helical" evidence="8">
    <location>
        <begin position="176"/>
        <end position="198"/>
    </location>
</feature>
<protein>
    <recommendedName>
        <fullName evidence="1">protein-disulfide reductase</fullName>
        <ecNumber evidence="1">1.8.1.8</ecNumber>
    </recommendedName>
</protein>
<dbReference type="Pfam" id="PF13905">
    <property type="entry name" value="Thioredoxin_8"/>
    <property type="match status" value="1"/>
</dbReference>
<keyword evidence="11" id="KW-1185">Reference proteome</keyword>
<evidence type="ECO:0000313" key="11">
    <source>
        <dbReference type="Proteomes" id="UP001530400"/>
    </source>
</evidence>
<dbReference type="EMBL" id="JALLPJ020001359">
    <property type="protein sequence ID" value="KAL3767764.1"/>
    <property type="molecule type" value="Genomic_DNA"/>
</dbReference>
<sequence length="218" mass="24179">MASQQHWSTSLFGPKILTKPKTTGVPTASALSGKSIVALYFSASWCPPCKAFTPILADFYNANKDNMEIVFLSSDRDEESFSGYFAKMPWLSSVPGYSGGDANMRQRKLAEMFKIQGIPTLIILDGKTGNYITDNGRTQVMGATSDESKRALIESWKSIEAVPVEQAVFSSGSSSWIGSLLMFIAKNPVYLFGTLYFVKRFFRYLERLGEGDDEPKEL</sequence>
<keyword evidence="8" id="KW-1133">Transmembrane helix</keyword>
<dbReference type="InterPro" id="IPR012336">
    <property type="entry name" value="Thioredoxin-like_fold"/>
</dbReference>
<evidence type="ECO:0000256" key="1">
    <source>
        <dbReference type="ARBA" id="ARBA00012612"/>
    </source>
</evidence>
<comment type="catalytic activity">
    <reaction evidence="7">
        <text>[protein]-dithiol + NADP(+) = [protein]-disulfide + NADPH + H(+)</text>
        <dbReference type="Rhea" id="RHEA:18753"/>
        <dbReference type="Rhea" id="RHEA-COMP:10593"/>
        <dbReference type="Rhea" id="RHEA-COMP:10594"/>
        <dbReference type="ChEBI" id="CHEBI:15378"/>
        <dbReference type="ChEBI" id="CHEBI:29950"/>
        <dbReference type="ChEBI" id="CHEBI:50058"/>
        <dbReference type="ChEBI" id="CHEBI:57783"/>
        <dbReference type="ChEBI" id="CHEBI:58349"/>
        <dbReference type="EC" id="1.8.1.8"/>
    </reaction>
</comment>
<dbReference type="PANTHER" id="PTHR13871">
    <property type="entry name" value="THIOREDOXIN"/>
    <property type="match status" value="1"/>
</dbReference>
<gene>
    <name evidence="10" type="ORF">ACHAWO_003161</name>
</gene>
<evidence type="ECO:0000256" key="2">
    <source>
        <dbReference type="ARBA" id="ARBA00022737"/>
    </source>
</evidence>
<evidence type="ECO:0000256" key="7">
    <source>
        <dbReference type="ARBA" id="ARBA00047804"/>
    </source>
</evidence>
<name>A0ABD3MUX7_9STRA</name>
<dbReference type="PROSITE" id="PS51352">
    <property type="entry name" value="THIOREDOXIN_2"/>
    <property type="match status" value="1"/>
</dbReference>
<keyword evidence="3" id="KW-0560">Oxidoreductase</keyword>
<dbReference type="PANTHER" id="PTHR13871:SF96">
    <property type="entry name" value="THIOREDOXIN DOMAIN-CONTAINING PROTEIN"/>
    <property type="match status" value="1"/>
</dbReference>
<comment type="similarity">
    <text evidence="5">Belongs to the nucleoredoxin family.</text>
</comment>
<evidence type="ECO:0000256" key="4">
    <source>
        <dbReference type="ARBA" id="ARBA00023027"/>
    </source>
</evidence>
<comment type="caution">
    <text evidence="10">The sequence shown here is derived from an EMBL/GenBank/DDBJ whole genome shotgun (WGS) entry which is preliminary data.</text>
</comment>
<evidence type="ECO:0000259" key="9">
    <source>
        <dbReference type="PROSITE" id="PS51352"/>
    </source>
</evidence>
<dbReference type="CDD" id="cd02964">
    <property type="entry name" value="TryX_like_family"/>
    <property type="match status" value="1"/>
</dbReference>
<dbReference type="GO" id="GO:0047134">
    <property type="term" value="F:protein-disulfide reductase [NAD(P)H] activity"/>
    <property type="evidence" value="ECO:0007669"/>
    <property type="project" value="UniProtKB-EC"/>
</dbReference>
<keyword evidence="2" id="KW-0677">Repeat</keyword>
<comment type="catalytic activity">
    <reaction evidence="6">
        <text>[protein]-dithiol + NAD(+) = [protein]-disulfide + NADH + H(+)</text>
        <dbReference type="Rhea" id="RHEA:18749"/>
        <dbReference type="Rhea" id="RHEA-COMP:10593"/>
        <dbReference type="Rhea" id="RHEA-COMP:10594"/>
        <dbReference type="ChEBI" id="CHEBI:15378"/>
        <dbReference type="ChEBI" id="CHEBI:29950"/>
        <dbReference type="ChEBI" id="CHEBI:50058"/>
        <dbReference type="ChEBI" id="CHEBI:57540"/>
        <dbReference type="ChEBI" id="CHEBI:57945"/>
        <dbReference type="EC" id="1.8.1.8"/>
    </reaction>
</comment>
<organism evidence="10 11">
    <name type="scientific">Cyclotella atomus</name>
    <dbReference type="NCBI Taxonomy" id="382360"/>
    <lineage>
        <taxon>Eukaryota</taxon>
        <taxon>Sar</taxon>
        <taxon>Stramenopiles</taxon>
        <taxon>Ochrophyta</taxon>
        <taxon>Bacillariophyta</taxon>
        <taxon>Coscinodiscophyceae</taxon>
        <taxon>Thalassiosirophycidae</taxon>
        <taxon>Stephanodiscales</taxon>
        <taxon>Stephanodiscaceae</taxon>
        <taxon>Cyclotella</taxon>
    </lineage>
</organism>
<dbReference type="Proteomes" id="UP001530400">
    <property type="component" value="Unassembled WGS sequence"/>
</dbReference>
<dbReference type="InterPro" id="IPR052259">
    <property type="entry name" value="Nucleoredoxin-like"/>
</dbReference>
<dbReference type="EC" id="1.8.1.8" evidence="1"/>
<dbReference type="SUPFAM" id="SSF52833">
    <property type="entry name" value="Thioredoxin-like"/>
    <property type="match status" value="1"/>
</dbReference>
<dbReference type="AlphaFoldDB" id="A0ABD3MUX7"/>
<accession>A0ABD3MUX7</accession>
<dbReference type="Gene3D" id="3.40.30.10">
    <property type="entry name" value="Glutaredoxin"/>
    <property type="match status" value="1"/>
</dbReference>
<dbReference type="InterPro" id="IPR036249">
    <property type="entry name" value="Thioredoxin-like_sf"/>
</dbReference>